<organism evidence="2 3">
    <name type="scientific">Bacillus mycoides</name>
    <dbReference type="NCBI Taxonomy" id="1405"/>
    <lineage>
        <taxon>Bacteria</taxon>
        <taxon>Bacillati</taxon>
        <taxon>Bacillota</taxon>
        <taxon>Bacilli</taxon>
        <taxon>Bacillales</taxon>
        <taxon>Bacillaceae</taxon>
        <taxon>Bacillus</taxon>
        <taxon>Bacillus cereus group</taxon>
    </lineage>
</organism>
<comment type="caution">
    <text evidence="2">The sequence shown here is derived from an EMBL/GenBank/DDBJ whole genome shotgun (WGS) entry which is preliminary data.</text>
</comment>
<name>A0A3D9VR61_BACMY</name>
<reference evidence="2 3" key="1">
    <citation type="submission" date="2018-08" db="EMBL/GenBank/DDBJ databases">
        <title>Freshwater and sediment microbial communities from various areas in North America, analyzing microbe dynamics in response to fracking.</title>
        <authorList>
            <person name="Lamendella R."/>
        </authorList>
    </citation>
    <scope>NUCLEOTIDE SEQUENCE [LARGE SCALE GENOMIC DNA]</scope>
    <source>
        <strain evidence="2 3">DB-1</strain>
    </source>
</reference>
<evidence type="ECO:0000313" key="2">
    <source>
        <dbReference type="EMBL" id="REF41635.1"/>
    </source>
</evidence>
<gene>
    <name evidence="2" type="ORF">DET55_101374</name>
</gene>
<dbReference type="AlphaFoldDB" id="A0A3D9VR61"/>
<accession>A0A3D9VR61</accession>
<protein>
    <submittedName>
        <fullName evidence="2">Uncharacterized protein</fullName>
    </submittedName>
</protein>
<evidence type="ECO:0000313" key="3">
    <source>
        <dbReference type="Proteomes" id="UP000256530"/>
    </source>
</evidence>
<evidence type="ECO:0000256" key="1">
    <source>
        <dbReference type="SAM" id="MobiDB-lite"/>
    </source>
</evidence>
<sequence length="177" mass="20008">MKEEVTKNLNMNDKEAKARLAEIKKEATKPEEKPVYIRVFESIQRTVSEIFSGAEKRHNGGTLSQTTKKPKYHNGGSPLGLAAHRPKFDEVDARLLKNEMVLTQAQQANLFNELRTANRPSTTGTLFGNKDEKKGENVTKNVVINVAEMNVRDDQDIEKIAQELAYLERSKQRARGI</sequence>
<dbReference type="Proteomes" id="UP000256530">
    <property type="component" value="Unassembled WGS sequence"/>
</dbReference>
<feature type="region of interest" description="Disordered" evidence="1">
    <location>
        <begin position="52"/>
        <end position="83"/>
    </location>
</feature>
<dbReference type="EMBL" id="QTTY01000001">
    <property type="protein sequence ID" value="REF41635.1"/>
    <property type="molecule type" value="Genomic_DNA"/>
</dbReference>
<proteinExistence type="predicted"/>